<sequence length="223" mass="25403">MSQAVIFDMDGTLFQTEKILELALEDTFQLMRSKGEWEGTTPIEQYREIMGVPLPEVWDTLLPAHSDELKRVVDAYFLERLVENIHAGSGALYPGVEDAMEFLVENQFSIYIASNGLRKYLHAIVQHYKLDRWVTETFSIEQIASPHKSDLVCEILKKHAITSGAVVGDRLSDIKAAKENALLAIGCHFDFAKEEEMVQADFVVYDLRDVKQVLFETMSIETR</sequence>
<proteinExistence type="predicted"/>
<dbReference type="InterPro" id="IPR023214">
    <property type="entry name" value="HAD_sf"/>
</dbReference>
<name>A0A4Z0H4R8_9BACI</name>
<dbReference type="Gene3D" id="3.40.50.1000">
    <property type="entry name" value="HAD superfamily/HAD-like"/>
    <property type="match status" value="1"/>
</dbReference>
<dbReference type="SFLD" id="SFLDG01129">
    <property type="entry name" value="C1.5:_HAD__Beta-PGM__Phosphata"/>
    <property type="match status" value="1"/>
</dbReference>
<comment type="caution">
    <text evidence="3">The sequence shown here is derived from an EMBL/GenBank/DDBJ whole genome shotgun (WGS) entry which is preliminary data.</text>
</comment>
<dbReference type="RefSeq" id="WP_135327164.1">
    <property type="nucleotide sequence ID" value="NZ_SRJC01000001.1"/>
</dbReference>
<dbReference type="SUPFAM" id="SSF56784">
    <property type="entry name" value="HAD-like"/>
    <property type="match status" value="1"/>
</dbReference>
<dbReference type="PANTHER" id="PTHR43434:SF1">
    <property type="entry name" value="PHOSPHOGLYCOLATE PHOSPHATASE"/>
    <property type="match status" value="1"/>
</dbReference>
<dbReference type="Gene3D" id="1.10.150.240">
    <property type="entry name" value="Putative phosphatase, domain 2"/>
    <property type="match status" value="1"/>
</dbReference>
<evidence type="ECO:0000256" key="1">
    <source>
        <dbReference type="ARBA" id="ARBA00022801"/>
    </source>
</evidence>
<dbReference type="GO" id="GO:0006281">
    <property type="term" value="P:DNA repair"/>
    <property type="evidence" value="ECO:0007669"/>
    <property type="project" value="TreeGrafter"/>
</dbReference>
<evidence type="ECO:0000256" key="2">
    <source>
        <dbReference type="ARBA" id="ARBA00022842"/>
    </source>
</evidence>
<dbReference type="Pfam" id="PF00702">
    <property type="entry name" value="Hydrolase"/>
    <property type="match status" value="1"/>
</dbReference>
<dbReference type="SFLD" id="SFLDS00003">
    <property type="entry name" value="Haloacid_Dehalogenase"/>
    <property type="match status" value="1"/>
</dbReference>
<reference evidence="3 4" key="1">
    <citation type="journal article" date="2003" name="Int. J. Syst. Evol. Microbiol.">
        <title>Halobacillus salinus sp. nov., isolated from a salt lake on the coast of the East Sea in Korea.</title>
        <authorList>
            <person name="Yoon J.H."/>
            <person name="Kang K.H."/>
            <person name="Park Y.H."/>
        </authorList>
    </citation>
    <scope>NUCLEOTIDE SEQUENCE [LARGE SCALE GENOMIC DNA]</scope>
    <source>
        <strain evidence="3 4">HSL-3</strain>
    </source>
</reference>
<evidence type="ECO:0000313" key="4">
    <source>
        <dbReference type="Proteomes" id="UP000297982"/>
    </source>
</evidence>
<dbReference type="InterPro" id="IPR036412">
    <property type="entry name" value="HAD-like_sf"/>
</dbReference>
<dbReference type="PANTHER" id="PTHR43434">
    <property type="entry name" value="PHOSPHOGLYCOLATE PHOSPHATASE"/>
    <property type="match status" value="1"/>
</dbReference>
<dbReference type="InterPro" id="IPR050155">
    <property type="entry name" value="HAD-like_hydrolase_sf"/>
</dbReference>
<dbReference type="GO" id="GO:0005829">
    <property type="term" value="C:cytosol"/>
    <property type="evidence" value="ECO:0007669"/>
    <property type="project" value="TreeGrafter"/>
</dbReference>
<dbReference type="InterPro" id="IPR023198">
    <property type="entry name" value="PGP-like_dom2"/>
</dbReference>
<accession>A0A4Z0H4R8</accession>
<keyword evidence="2" id="KW-0460">Magnesium</keyword>
<evidence type="ECO:0000313" key="3">
    <source>
        <dbReference type="EMBL" id="TGB04877.1"/>
    </source>
</evidence>
<protein>
    <submittedName>
        <fullName evidence="3">HAD family hydrolase</fullName>
    </submittedName>
</protein>
<dbReference type="EMBL" id="SRJC01000001">
    <property type="protein sequence ID" value="TGB04877.1"/>
    <property type="molecule type" value="Genomic_DNA"/>
</dbReference>
<keyword evidence="4" id="KW-1185">Reference proteome</keyword>
<organism evidence="3 4">
    <name type="scientific">Halobacillus salinus</name>
    <dbReference type="NCBI Taxonomy" id="192814"/>
    <lineage>
        <taxon>Bacteria</taxon>
        <taxon>Bacillati</taxon>
        <taxon>Bacillota</taxon>
        <taxon>Bacilli</taxon>
        <taxon>Bacillales</taxon>
        <taxon>Bacillaceae</taxon>
        <taxon>Halobacillus</taxon>
    </lineage>
</organism>
<gene>
    <name evidence="3" type="ORF">E4663_07750</name>
</gene>
<dbReference type="Proteomes" id="UP000297982">
    <property type="component" value="Unassembled WGS sequence"/>
</dbReference>
<dbReference type="GO" id="GO:0008967">
    <property type="term" value="F:phosphoglycolate phosphatase activity"/>
    <property type="evidence" value="ECO:0007669"/>
    <property type="project" value="TreeGrafter"/>
</dbReference>
<dbReference type="AlphaFoldDB" id="A0A4Z0H4R8"/>
<keyword evidence="1 3" id="KW-0378">Hydrolase</keyword>